<dbReference type="Proteomes" id="UP000020865">
    <property type="component" value="Unassembled WGS sequence"/>
</dbReference>
<accession>A0A9P3CV27</accession>
<reference evidence="1 2" key="1">
    <citation type="submission" date="2014-02" db="EMBL/GenBank/DDBJ databases">
        <title>Comparative genomics and transcriptomics to identify genetic mechanisms underlying the emergence of carbapenem resistant Acinetobacter baumannii (CRAb).</title>
        <authorList>
            <person name="Harris A.D."/>
            <person name="Johnson K.J."/>
            <person name="George J."/>
            <person name="Shefchek K."/>
            <person name="Daugherty S.C."/>
            <person name="Parankush S."/>
            <person name="Sadzewicz L."/>
            <person name="Tallon L."/>
            <person name="Sengamalay N."/>
            <person name="Hazen T.H."/>
            <person name="Rasko D.A."/>
        </authorList>
    </citation>
    <scope>NUCLEOTIDE SEQUENCE [LARGE SCALE GENOMIC DNA]</scope>
    <source>
        <strain evidence="1 2">1462234</strain>
    </source>
</reference>
<proteinExistence type="predicted"/>
<feature type="non-terminal residue" evidence="1">
    <location>
        <position position="33"/>
    </location>
</feature>
<evidence type="ECO:0000313" key="2">
    <source>
        <dbReference type="Proteomes" id="UP000020865"/>
    </source>
</evidence>
<gene>
    <name evidence="1" type="ORF">J545_3580</name>
</gene>
<dbReference type="EMBL" id="JEWR01000086">
    <property type="protein sequence ID" value="EXB57275.1"/>
    <property type="molecule type" value="Genomic_DNA"/>
</dbReference>
<protein>
    <submittedName>
        <fullName evidence="1">Uncharacterized protein</fullName>
    </submittedName>
</protein>
<evidence type="ECO:0000313" key="1">
    <source>
        <dbReference type="EMBL" id="EXB57275.1"/>
    </source>
</evidence>
<name>A0A9P3CV27_ACIBA</name>
<comment type="caution">
    <text evidence="1">The sequence shown here is derived from an EMBL/GenBank/DDBJ whole genome shotgun (WGS) entry which is preliminary data.</text>
</comment>
<organism evidence="1 2">
    <name type="scientific">Acinetobacter baumannii 1462234</name>
    <dbReference type="NCBI Taxonomy" id="1310646"/>
    <lineage>
        <taxon>Bacteria</taxon>
        <taxon>Pseudomonadati</taxon>
        <taxon>Pseudomonadota</taxon>
        <taxon>Gammaproteobacteria</taxon>
        <taxon>Moraxellales</taxon>
        <taxon>Moraxellaceae</taxon>
        <taxon>Acinetobacter</taxon>
        <taxon>Acinetobacter calcoaceticus/baumannii complex</taxon>
    </lineage>
</organism>
<sequence length="33" mass="3936">MGIYINSHNTNKFNFITFCLCTRQISQNPYPIR</sequence>
<dbReference type="AlphaFoldDB" id="A0A9P3CV27"/>